<sequence length="327" mass="31644">MSGAAILDVVVDGGVEAAQPVFKVEEHVVPEAAGAGIGERGDAAAGETGGTFAGGAKVLVAGLVAAGLDGVERGLVPGEAAGEVAQVMVDGGDAAVVVQGTDAAGIIQQQTAVFAVGGEAAPVFAIAAEGNELVGVADAAQVDVAVGDVVQQAVGVVEDIGDGHVPGRGFVQGEVPGGENGTGFGAEEGHGSAQVHSVFVQFAPCAAVAVLGLVVVAQAEVAAAIVAVPAVFVVAEVVGAPARQDAFSTGEFGGGAVFAAHVGVVHLQFLAFVVAVGAVVHPEFVVTVVEWRGAFEEGSGAVCAGGKEQGGGQGQGFVHAGFLLAGY</sequence>
<organism evidence="1 2">
    <name type="scientific">Cardiobacterium valvarum F0432</name>
    <dbReference type="NCBI Taxonomy" id="797473"/>
    <lineage>
        <taxon>Bacteria</taxon>
        <taxon>Pseudomonadati</taxon>
        <taxon>Pseudomonadota</taxon>
        <taxon>Gammaproteobacteria</taxon>
        <taxon>Cardiobacteriales</taxon>
        <taxon>Cardiobacteriaceae</taxon>
        <taxon>Cardiobacterium</taxon>
    </lineage>
</organism>
<comment type="caution">
    <text evidence="1">The sequence shown here is derived from an EMBL/GenBank/DDBJ whole genome shotgun (WGS) entry which is preliminary data.</text>
</comment>
<dbReference type="HOGENOM" id="CLU_849132_0_0_6"/>
<evidence type="ECO:0000313" key="2">
    <source>
        <dbReference type="Proteomes" id="UP000004750"/>
    </source>
</evidence>
<name>G9ZI97_9GAMM</name>
<dbReference type="Proteomes" id="UP000004750">
    <property type="component" value="Unassembled WGS sequence"/>
</dbReference>
<dbReference type="EMBL" id="AGCM01000146">
    <property type="protein sequence ID" value="EHM52134.1"/>
    <property type="molecule type" value="Genomic_DNA"/>
</dbReference>
<dbReference type="AlphaFoldDB" id="G9ZI97"/>
<evidence type="ECO:0000313" key="1">
    <source>
        <dbReference type="EMBL" id="EHM52134.1"/>
    </source>
</evidence>
<reference evidence="1 2" key="1">
    <citation type="submission" date="2011-08" db="EMBL/GenBank/DDBJ databases">
        <authorList>
            <person name="Weinstock G."/>
            <person name="Sodergren E."/>
            <person name="Clifton S."/>
            <person name="Fulton L."/>
            <person name="Fulton B."/>
            <person name="Courtney L."/>
            <person name="Fronick C."/>
            <person name="Harrison M."/>
            <person name="Strong C."/>
            <person name="Farmer C."/>
            <person name="Delahaunty K."/>
            <person name="Markovic C."/>
            <person name="Hall O."/>
            <person name="Minx P."/>
            <person name="Tomlinson C."/>
            <person name="Mitreva M."/>
            <person name="Hou S."/>
            <person name="Chen J."/>
            <person name="Wollam A."/>
            <person name="Pepin K.H."/>
            <person name="Johnson M."/>
            <person name="Bhonagiri V."/>
            <person name="Zhang X."/>
            <person name="Suruliraj S."/>
            <person name="Warren W."/>
            <person name="Chinwalla A."/>
            <person name="Mardis E.R."/>
            <person name="Wilson R.K."/>
        </authorList>
    </citation>
    <scope>NUCLEOTIDE SEQUENCE [LARGE SCALE GENOMIC DNA]</scope>
    <source>
        <strain evidence="1 2">F0432</strain>
    </source>
</reference>
<accession>G9ZI97</accession>
<gene>
    <name evidence="1" type="ORF">HMPREF9080_02508</name>
</gene>
<protein>
    <submittedName>
        <fullName evidence="1">Uncharacterized protein</fullName>
    </submittedName>
</protein>
<dbReference type="STRING" id="797473.HMPREF9080_02508"/>
<proteinExistence type="predicted"/>